<reference evidence="2" key="2">
    <citation type="submission" date="2015-01" db="EMBL/GenBank/DDBJ databases">
        <title>Evolutionary Origins and Diversification of the Mycorrhizal Mutualists.</title>
        <authorList>
            <consortium name="DOE Joint Genome Institute"/>
            <consortium name="Mycorrhizal Genomics Consortium"/>
            <person name="Kohler A."/>
            <person name="Kuo A."/>
            <person name="Nagy L.G."/>
            <person name="Floudas D."/>
            <person name="Copeland A."/>
            <person name="Barry K.W."/>
            <person name="Cichocki N."/>
            <person name="Veneault-Fourrey C."/>
            <person name="LaButti K."/>
            <person name="Lindquist E.A."/>
            <person name="Lipzen A."/>
            <person name="Lundell T."/>
            <person name="Morin E."/>
            <person name="Murat C."/>
            <person name="Riley R."/>
            <person name="Ohm R."/>
            <person name="Sun H."/>
            <person name="Tunlid A."/>
            <person name="Henrissat B."/>
            <person name="Grigoriev I.V."/>
            <person name="Hibbett D.S."/>
            <person name="Martin F."/>
        </authorList>
    </citation>
    <scope>NUCLEOTIDE SEQUENCE [LARGE SCALE GENOMIC DNA]</scope>
    <source>
        <strain evidence="2">Zn</strain>
    </source>
</reference>
<dbReference type="Proteomes" id="UP000054321">
    <property type="component" value="Unassembled WGS sequence"/>
</dbReference>
<evidence type="ECO:0000313" key="1">
    <source>
        <dbReference type="EMBL" id="KIM97218.1"/>
    </source>
</evidence>
<dbReference type="STRING" id="913774.A0A0C3CE88"/>
<gene>
    <name evidence="1" type="ORF">OIDMADRAFT_147739</name>
</gene>
<organism evidence="1 2">
    <name type="scientific">Oidiodendron maius (strain Zn)</name>
    <dbReference type="NCBI Taxonomy" id="913774"/>
    <lineage>
        <taxon>Eukaryota</taxon>
        <taxon>Fungi</taxon>
        <taxon>Dikarya</taxon>
        <taxon>Ascomycota</taxon>
        <taxon>Pezizomycotina</taxon>
        <taxon>Leotiomycetes</taxon>
        <taxon>Leotiomycetes incertae sedis</taxon>
        <taxon>Myxotrichaceae</taxon>
        <taxon>Oidiodendron</taxon>
    </lineage>
</organism>
<proteinExistence type="predicted"/>
<name>A0A0C3CE88_OIDMZ</name>
<dbReference type="HOGENOM" id="CLU_055668_0_0_1"/>
<evidence type="ECO:0000313" key="2">
    <source>
        <dbReference type="Proteomes" id="UP000054321"/>
    </source>
</evidence>
<dbReference type="OrthoDB" id="3643156at2759"/>
<reference evidence="1 2" key="1">
    <citation type="submission" date="2014-04" db="EMBL/GenBank/DDBJ databases">
        <authorList>
            <consortium name="DOE Joint Genome Institute"/>
            <person name="Kuo A."/>
            <person name="Martino E."/>
            <person name="Perotto S."/>
            <person name="Kohler A."/>
            <person name="Nagy L.G."/>
            <person name="Floudas D."/>
            <person name="Copeland A."/>
            <person name="Barry K.W."/>
            <person name="Cichocki N."/>
            <person name="Veneault-Fourrey C."/>
            <person name="LaButti K."/>
            <person name="Lindquist E.A."/>
            <person name="Lipzen A."/>
            <person name="Lundell T."/>
            <person name="Morin E."/>
            <person name="Murat C."/>
            <person name="Sun H."/>
            <person name="Tunlid A."/>
            <person name="Henrissat B."/>
            <person name="Grigoriev I.V."/>
            <person name="Hibbett D.S."/>
            <person name="Martin F."/>
            <person name="Nordberg H.P."/>
            <person name="Cantor M.N."/>
            <person name="Hua S.X."/>
        </authorList>
    </citation>
    <scope>NUCLEOTIDE SEQUENCE [LARGE SCALE GENOMIC DNA]</scope>
    <source>
        <strain evidence="1 2">Zn</strain>
    </source>
</reference>
<dbReference type="EMBL" id="KN832882">
    <property type="protein sequence ID" value="KIM97218.1"/>
    <property type="molecule type" value="Genomic_DNA"/>
</dbReference>
<dbReference type="InParanoid" id="A0A0C3CE88"/>
<dbReference type="AlphaFoldDB" id="A0A0C3CE88"/>
<protein>
    <submittedName>
        <fullName evidence="1">Uncharacterized protein</fullName>
    </submittedName>
</protein>
<accession>A0A0C3CE88</accession>
<keyword evidence="2" id="KW-1185">Reference proteome</keyword>
<sequence length="411" mass="46918">MARLIDAAWRMFRYIVAVLLFLALTPVLCSFLPTRLQPRQSRQPNEPTRQTFGIGFDLAVSNGFLPTRRQARQPRQPDEPTRQTFGIGFDLAVSYGTVAVSYPNGTVQSIAKVEGDAEYVETMSRLSLLSSRHLHQPYQYGEAIGDLPRRILREIRKKLGLPASRDVGILSKMIRKLHAAAESFIGEPVYIAKASIPDFAYALYSEDIYETFEYLQLSYLEIQPWQDWKPIYTSDAAYAAYDTRICSNYSKPSPCDGQSLPHGDAIPFQDYPHVLVAYYTRTELEVRIEKSAYTIIHAPDSCNSSLGHNSLQDTPDKNTYWDDVRQTIRGSRQYRMNDNVTQLLVTGDAAQSPEFRQVLKEETDSMFEKELETFDEYPVFAAARGVARLVMVELWKQNHRRSIETKVAEEL</sequence>